<feature type="compositionally biased region" description="Polar residues" evidence="1">
    <location>
        <begin position="41"/>
        <end position="52"/>
    </location>
</feature>
<dbReference type="VEuPathDB" id="VectorBase:ISCI014012"/>
<sequence>MESCRQCTLGRQETQRKRRVQGPHTDHPSLVPPSPIVSTVPEFQQTMNSSSWNRHESHELPPTRSPSQEARSNKSNKDAATEGACSKLRLEALQVSLLQSKRVYRRRLRSRLICTFCLLLVVGAVACVATVAVLTRHASPRGALLAMEGVLELLPENPNYCARGTQHAVTAFRAEVFNAVEDRMDAVFGNVSAASSYSGSLVENIACLVRRGGVRVQVDFLVFWRSHRNRYSTLSDVPGPKVLVGALQDSLDRSNGSISKFRVATGTLTIAESRRIA</sequence>
<dbReference type="VEuPathDB" id="VectorBase:ISCW014012"/>
<dbReference type="HOGENOM" id="CLU_1005718_0_0_1"/>
<keyword evidence="2" id="KW-0472">Membrane</keyword>
<reference evidence="4" key="2">
    <citation type="submission" date="2020-05" db="UniProtKB">
        <authorList>
            <consortium name="EnsemblMetazoa"/>
        </authorList>
    </citation>
    <scope>IDENTIFICATION</scope>
    <source>
        <strain evidence="4">wikel</strain>
    </source>
</reference>
<feature type="compositionally biased region" description="Polar residues" evidence="1">
    <location>
        <begin position="1"/>
        <end position="12"/>
    </location>
</feature>
<protein>
    <recommendedName>
        <fullName evidence="6">SEA domain-containing protein</fullName>
    </recommendedName>
</protein>
<dbReference type="PaxDb" id="6945-B7QKI1"/>
<name>B7QKI1_IXOSC</name>
<reference evidence="3 5" key="1">
    <citation type="submission" date="2008-03" db="EMBL/GenBank/DDBJ databases">
        <title>Annotation of Ixodes scapularis.</title>
        <authorList>
            <consortium name="Ixodes scapularis Genome Project Consortium"/>
            <person name="Caler E."/>
            <person name="Hannick L.I."/>
            <person name="Bidwell S."/>
            <person name="Joardar V."/>
            <person name="Thiagarajan M."/>
            <person name="Amedeo P."/>
            <person name="Galinsky K.J."/>
            <person name="Schobel S."/>
            <person name="Inman J."/>
            <person name="Hostetler J."/>
            <person name="Miller J."/>
            <person name="Hammond M."/>
            <person name="Megy K."/>
            <person name="Lawson D."/>
            <person name="Kodira C."/>
            <person name="Sutton G."/>
            <person name="Meyer J."/>
            <person name="Hill C.A."/>
            <person name="Birren B."/>
            <person name="Nene V."/>
            <person name="Collins F."/>
            <person name="Alarcon-Chaidez F."/>
            <person name="Wikel S."/>
            <person name="Strausberg R."/>
        </authorList>
    </citation>
    <scope>NUCLEOTIDE SEQUENCE [LARGE SCALE GENOMIC DNA]</scope>
    <source>
        <strain evidence="5">Wikel</strain>
        <strain evidence="3">Wikel colony</strain>
    </source>
</reference>
<accession>B7QKI1</accession>
<feature type="transmembrane region" description="Helical" evidence="2">
    <location>
        <begin position="112"/>
        <end position="134"/>
    </location>
</feature>
<dbReference type="Proteomes" id="UP000001555">
    <property type="component" value="Unassembled WGS sequence"/>
</dbReference>
<evidence type="ECO:0000256" key="1">
    <source>
        <dbReference type="SAM" id="MobiDB-lite"/>
    </source>
</evidence>
<keyword evidence="2" id="KW-0812">Transmembrane</keyword>
<evidence type="ECO:0000256" key="2">
    <source>
        <dbReference type="SAM" id="Phobius"/>
    </source>
</evidence>
<evidence type="ECO:0008006" key="6">
    <source>
        <dbReference type="Google" id="ProtNLM"/>
    </source>
</evidence>
<dbReference type="EMBL" id="DS959865">
    <property type="protein sequence ID" value="EEC19353.1"/>
    <property type="molecule type" value="Genomic_DNA"/>
</dbReference>
<dbReference type="EnsemblMetazoa" id="ISCW014012-RA">
    <property type="protein sequence ID" value="ISCW014012-PA"/>
    <property type="gene ID" value="ISCW014012"/>
</dbReference>
<evidence type="ECO:0000313" key="5">
    <source>
        <dbReference type="Proteomes" id="UP000001555"/>
    </source>
</evidence>
<feature type="region of interest" description="Disordered" evidence="1">
    <location>
        <begin position="1"/>
        <end position="81"/>
    </location>
</feature>
<organism>
    <name type="scientific">Ixodes scapularis</name>
    <name type="common">Black-legged tick</name>
    <name type="synonym">Deer tick</name>
    <dbReference type="NCBI Taxonomy" id="6945"/>
    <lineage>
        <taxon>Eukaryota</taxon>
        <taxon>Metazoa</taxon>
        <taxon>Ecdysozoa</taxon>
        <taxon>Arthropoda</taxon>
        <taxon>Chelicerata</taxon>
        <taxon>Arachnida</taxon>
        <taxon>Acari</taxon>
        <taxon>Parasitiformes</taxon>
        <taxon>Ixodida</taxon>
        <taxon>Ixodoidea</taxon>
        <taxon>Ixodidae</taxon>
        <taxon>Ixodinae</taxon>
        <taxon>Ixodes</taxon>
    </lineage>
</organism>
<dbReference type="AlphaFoldDB" id="B7QKI1"/>
<keyword evidence="5" id="KW-1185">Reference proteome</keyword>
<dbReference type="EMBL" id="ABJB010940257">
    <property type="status" value="NOT_ANNOTATED_CDS"/>
    <property type="molecule type" value="Genomic_DNA"/>
</dbReference>
<gene>
    <name evidence="4" type="primary">8042618</name>
    <name evidence="3" type="ORF">IscW_ISCW014012</name>
</gene>
<dbReference type="InParanoid" id="B7QKI1"/>
<evidence type="ECO:0000313" key="4">
    <source>
        <dbReference type="EnsemblMetazoa" id="ISCW014012-PA"/>
    </source>
</evidence>
<proteinExistence type="predicted"/>
<feature type="compositionally biased region" description="Basic and acidic residues" evidence="1">
    <location>
        <begin position="71"/>
        <end position="80"/>
    </location>
</feature>
<evidence type="ECO:0000313" key="3">
    <source>
        <dbReference type="EMBL" id="EEC19353.1"/>
    </source>
</evidence>
<keyword evidence="2" id="KW-1133">Transmembrane helix</keyword>